<evidence type="ECO:0000313" key="4">
    <source>
        <dbReference type="Proteomes" id="UP000724874"/>
    </source>
</evidence>
<dbReference type="Proteomes" id="UP000724874">
    <property type="component" value="Unassembled WGS sequence"/>
</dbReference>
<comment type="caution">
    <text evidence="3">The sequence shown here is derived from an EMBL/GenBank/DDBJ whole genome shotgun (WGS) entry which is preliminary data.</text>
</comment>
<evidence type="ECO:0000256" key="2">
    <source>
        <dbReference type="SAM" id="SignalP"/>
    </source>
</evidence>
<dbReference type="PANTHER" id="PTHR35043:SF7">
    <property type="entry name" value="TRANSCRIPTION FACTOR DOMAIN-CONTAINING PROTEIN"/>
    <property type="match status" value="1"/>
</dbReference>
<dbReference type="OrthoDB" id="9451547at2759"/>
<dbReference type="AlphaFoldDB" id="A0A9P5NIU3"/>
<feature type="transmembrane region" description="Helical" evidence="1">
    <location>
        <begin position="91"/>
        <end position="111"/>
    </location>
</feature>
<keyword evidence="1" id="KW-0812">Transmembrane</keyword>
<feature type="signal peptide" evidence="2">
    <location>
        <begin position="1"/>
        <end position="17"/>
    </location>
</feature>
<reference evidence="3" key="1">
    <citation type="submission" date="2020-11" db="EMBL/GenBank/DDBJ databases">
        <authorList>
            <consortium name="DOE Joint Genome Institute"/>
            <person name="Ahrendt S."/>
            <person name="Riley R."/>
            <person name="Andreopoulos W."/>
            <person name="LaButti K."/>
            <person name="Pangilinan J."/>
            <person name="Ruiz-duenas F.J."/>
            <person name="Barrasa J.M."/>
            <person name="Sanchez-Garcia M."/>
            <person name="Camarero S."/>
            <person name="Miyauchi S."/>
            <person name="Serrano A."/>
            <person name="Linde D."/>
            <person name="Babiker R."/>
            <person name="Drula E."/>
            <person name="Ayuso-Fernandez I."/>
            <person name="Pacheco R."/>
            <person name="Padilla G."/>
            <person name="Ferreira P."/>
            <person name="Barriuso J."/>
            <person name="Kellner H."/>
            <person name="Castanera R."/>
            <person name="Alfaro M."/>
            <person name="Ramirez L."/>
            <person name="Pisabarro A.G."/>
            <person name="Kuo A."/>
            <person name="Tritt A."/>
            <person name="Lipzen A."/>
            <person name="He G."/>
            <person name="Yan M."/>
            <person name="Ng V."/>
            <person name="Cullen D."/>
            <person name="Martin F."/>
            <person name="Rosso M.-N."/>
            <person name="Henrissat B."/>
            <person name="Hibbett D."/>
            <person name="Martinez A.T."/>
            <person name="Grigoriev I.V."/>
        </authorList>
    </citation>
    <scope>NUCLEOTIDE SEQUENCE</scope>
    <source>
        <strain evidence="3">AH 44721</strain>
    </source>
</reference>
<keyword evidence="2" id="KW-0732">Signal</keyword>
<organism evidence="3 4">
    <name type="scientific">Gymnopilus junonius</name>
    <name type="common">Spectacular rustgill mushroom</name>
    <name type="synonym">Gymnopilus spectabilis subsp. junonius</name>
    <dbReference type="NCBI Taxonomy" id="109634"/>
    <lineage>
        <taxon>Eukaryota</taxon>
        <taxon>Fungi</taxon>
        <taxon>Dikarya</taxon>
        <taxon>Basidiomycota</taxon>
        <taxon>Agaricomycotina</taxon>
        <taxon>Agaricomycetes</taxon>
        <taxon>Agaricomycetidae</taxon>
        <taxon>Agaricales</taxon>
        <taxon>Agaricineae</taxon>
        <taxon>Hymenogastraceae</taxon>
        <taxon>Gymnopilus</taxon>
    </lineage>
</organism>
<feature type="chain" id="PRO_5040232181" evidence="2">
    <location>
        <begin position="18"/>
        <end position="123"/>
    </location>
</feature>
<keyword evidence="1" id="KW-1133">Transmembrane helix</keyword>
<evidence type="ECO:0000313" key="3">
    <source>
        <dbReference type="EMBL" id="KAF8889178.1"/>
    </source>
</evidence>
<feature type="transmembrane region" description="Helical" evidence="1">
    <location>
        <begin position="51"/>
        <end position="70"/>
    </location>
</feature>
<name>A0A9P5NIU3_GYMJU</name>
<evidence type="ECO:0000256" key="1">
    <source>
        <dbReference type="SAM" id="Phobius"/>
    </source>
</evidence>
<keyword evidence="4" id="KW-1185">Reference proteome</keyword>
<sequence>MSFLSFFVVSLSSLSSSHNLPLHLLPGITNDLDRSLLNPAANPDFFGQRSIYNIIWSCLVTIFACTWIAVHPNLPAPKDGDIRVFARHLAIMGYLLLAPEMVIIWVARQYIAVLEISQRHSGT</sequence>
<keyword evidence="1" id="KW-0472">Membrane</keyword>
<dbReference type="PANTHER" id="PTHR35043">
    <property type="entry name" value="TRANSCRIPTION FACTOR DOMAIN-CONTAINING PROTEIN"/>
    <property type="match status" value="1"/>
</dbReference>
<proteinExistence type="predicted"/>
<protein>
    <submittedName>
        <fullName evidence="3">Uncharacterized protein</fullName>
    </submittedName>
</protein>
<dbReference type="EMBL" id="JADNYJ010000081">
    <property type="protein sequence ID" value="KAF8889178.1"/>
    <property type="molecule type" value="Genomic_DNA"/>
</dbReference>
<gene>
    <name evidence="3" type="ORF">CPB84DRAFT_1454244</name>
</gene>
<accession>A0A9P5NIU3</accession>